<dbReference type="AlphaFoldDB" id="I1QVC8"/>
<evidence type="ECO:0000313" key="2">
    <source>
        <dbReference type="Proteomes" id="UP000007306"/>
    </source>
</evidence>
<dbReference type="STRING" id="4538.I1QVC8"/>
<dbReference type="Proteomes" id="UP000007306">
    <property type="component" value="Chromosome 10"/>
</dbReference>
<proteinExistence type="predicted"/>
<sequence length="49" mass="5587">LEGVKDIPPPGQPATPRVWRTILLAVMWSIWKRRNNKVFNSIDNPASLC</sequence>
<protein>
    <submittedName>
        <fullName evidence="1">Uncharacterized protein</fullName>
    </submittedName>
</protein>
<organism evidence="1 2">
    <name type="scientific">Oryza glaberrima</name>
    <name type="common">African rice</name>
    <dbReference type="NCBI Taxonomy" id="4538"/>
    <lineage>
        <taxon>Eukaryota</taxon>
        <taxon>Viridiplantae</taxon>
        <taxon>Streptophyta</taxon>
        <taxon>Embryophyta</taxon>
        <taxon>Tracheophyta</taxon>
        <taxon>Spermatophyta</taxon>
        <taxon>Magnoliopsida</taxon>
        <taxon>Liliopsida</taxon>
        <taxon>Poales</taxon>
        <taxon>Poaceae</taxon>
        <taxon>BOP clade</taxon>
        <taxon>Oryzoideae</taxon>
        <taxon>Oryzeae</taxon>
        <taxon>Oryzinae</taxon>
        <taxon>Oryza</taxon>
    </lineage>
</organism>
<reference evidence="1 2" key="2">
    <citation type="submission" date="2018-04" db="EMBL/GenBank/DDBJ databases">
        <title>OglaRS2 (Oryza glaberrima Reference Sequence Version 2).</title>
        <authorList>
            <person name="Zhang J."/>
            <person name="Kudrna D."/>
            <person name="Lee S."/>
            <person name="Talag J."/>
            <person name="Rajasekar S."/>
            <person name="Wing R.A."/>
        </authorList>
    </citation>
    <scope>NUCLEOTIDE SEQUENCE [LARGE SCALE GENOMIC DNA]</scope>
    <source>
        <strain evidence="1 2">cv. IRGC 96717</strain>
    </source>
</reference>
<accession>I1QVC8</accession>
<dbReference type="EnsemblPlants" id="ORGLA10G0116100.1">
    <property type="protein sequence ID" value="ORGLA10G0116100.1"/>
    <property type="gene ID" value="ORGLA10G0116100"/>
</dbReference>
<name>I1QVC8_ORYGL</name>
<evidence type="ECO:0000313" key="1">
    <source>
        <dbReference type="EnsemblPlants" id="ORGLA10G0116100.1"/>
    </source>
</evidence>
<keyword evidence="2" id="KW-1185">Reference proteome</keyword>
<reference evidence="1" key="1">
    <citation type="submission" date="2015-06" db="UniProtKB">
        <authorList>
            <consortium name="EnsemblPlants"/>
        </authorList>
    </citation>
    <scope>IDENTIFICATION</scope>
</reference>
<dbReference type="Gramene" id="ORGLA10G0116100.1">
    <property type="protein sequence ID" value="ORGLA10G0116100.1"/>
    <property type="gene ID" value="ORGLA10G0116100"/>
</dbReference>
<dbReference type="HOGENOM" id="CLU_3147564_0_0_1"/>